<dbReference type="Gene3D" id="3.40.50.150">
    <property type="entry name" value="Vaccinia Virus protein VP39"/>
    <property type="match status" value="1"/>
</dbReference>
<name>A0ABP6QFB0_9ACTN</name>
<keyword evidence="1" id="KW-0808">Transferase</keyword>
<proteinExistence type="predicted"/>
<organism evidence="1 2">
    <name type="scientific">Actinocorallia longicatena</name>
    <dbReference type="NCBI Taxonomy" id="111803"/>
    <lineage>
        <taxon>Bacteria</taxon>
        <taxon>Bacillati</taxon>
        <taxon>Actinomycetota</taxon>
        <taxon>Actinomycetes</taxon>
        <taxon>Streptosporangiales</taxon>
        <taxon>Thermomonosporaceae</taxon>
        <taxon>Actinocorallia</taxon>
    </lineage>
</organism>
<sequence>MHVDRTGKVSLDHIYDRPDPRAYFNTLRAFDYRVPQYAKPHFAALIAEYASATGRLLPRVLDLGCSYGINAALLNHDATMDDLYDRYDGAPTTRGDLIDRDRRLSEKATPVARFIGLDTSEPALTYAVQAKLLSNAIHADLESAEPTESQAALLFRTDLVISTGCLGYIGEKSISRLLTAFGGRRPWMAHFVLRMFPFTPIAELLTDAGYRTVRAASTFRQRRFATPEEQREVLERLAPLGPDPHEADGWLHAELFISIPDHHPRTRIEAL</sequence>
<dbReference type="GO" id="GO:0008168">
    <property type="term" value="F:methyltransferase activity"/>
    <property type="evidence" value="ECO:0007669"/>
    <property type="project" value="UniProtKB-KW"/>
</dbReference>
<dbReference type="RefSeq" id="WP_344832152.1">
    <property type="nucleotide sequence ID" value="NZ_BAAAUV010000012.1"/>
</dbReference>
<comment type="caution">
    <text evidence="1">The sequence shown here is derived from an EMBL/GenBank/DDBJ whole genome shotgun (WGS) entry which is preliminary data.</text>
</comment>
<evidence type="ECO:0000313" key="2">
    <source>
        <dbReference type="Proteomes" id="UP001501237"/>
    </source>
</evidence>
<keyword evidence="2" id="KW-1185">Reference proteome</keyword>
<gene>
    <name evidence="1" type="ORF">GCM10010468_47880</name>
</gene>
<accession>A0ABP6QFB0</accession>
<dbReference type="SUPFAM" id="SSF53335">
    <property type="entry name" value="S-adenosyl-L-methionine-dependent methyltransferases"/>
    <property type="match status" value="1"/>
</dbReference>
<reference evidence="2" key="1">
    <citation type="journal article" date="2019" name="Int. J. Syst. Evol. Microbiol.">
        <title>The Global Catalogue of Microorganisms (GCM) 10K type strain sequencing project: providing services to taxonomists for standard genome sequencing and annotation.</title>
        <authorList>
            <consortium name="The Broad Institute Genomics Platform"/>
            <consortium name="The Broad Institute Genome Sequencing Center for Infectious Disease"/>
            <person name="Wu L."/>
            <person name="Ma J."/>
        </authorList>
    </citation>
    <scope>NUCLEOTIDE SEQUENCE [LARGE SCALE GENOMIC DNA]</scope>
    <source>
        <strain evidence="2">JCM 9377</strain>
    </source>
</reference>
<evidence type="ECO:0000313" key="1">
    <source>
        <dbReference type="EMBL" id="GAA3222212.1"/>
    </source>
</evidence>
<keyword evidence="1" id="KW-0489">Methyltransferase</keyword>
<dbReference type="InterPro" id="IPR029063">
    <property type="entry name" value="SAM-dependent_MTases_sf"/>
</dbReference>
<protein>
    <submittedName>
        <fullName evidence="1">Class I SAM-dependent methyltransferase</fullName>
    </submittedName>
</protein>
<dbReference type="EMBL" id="BAAAUV010000012">
    <property type="protein sequence ID" value="GAA3222212.1"/>
    <property type="molecule type" value="Genomic_DNA"/>
</dbReference>
<dbReference type="Proteomes" id="UP001501237">
    <property type="component" value="Unassembled WGS sequence"/>
</dbReference>
<dbReference type="GO" id="GO:0032259">
    <property type="term" value="P:methylation"/>
    <property type="evidence" value="ECO:0007669"/>
    <property type="project" value="UniProtKB-KW"/>
</dbReference>